<feature type="binding site" evidence="5">
    <location>
        <position position="127"/>
    </location>
    <ligand>
        <name>ATP</name>
        <dbReference type="ChEBI" id="CHEBI:30616"/>
    </ligand>
</feature>
<name>A0A1H4URJ3_9BRAD</name>
<comment type="subunit">
    <text evidence="5 7">Monomer.</text>
</comment>
<dbReference type="PRINTS" id="PR00094">
    <property type="entry name" value="ADENYLTKNASE"/>
</dbReference>
<dbReference type="NCBIfam" id="NF011100">
    <property type="entry name" value="PRK14527.1"/>
    <property type="match status" value="1"/>
</dbReference>
<evidence type="ECO:0000313" key="9">
    <source>
        <dbReference type="Proteomes" id="UP000183208"/>
    </source>
</evidence>
<accession>A0A1H4URJ3</accession>
<comment type="subcellular location">
    <subcellularLocation>
        <location evidence="5 7">Cytoplasm</location>
    </subcellularLocation>
</comment>
<protein>
    <recommendedName>
        <fullName evidence="5 7">Adenylate kinase</fullName>
        <shortName evidence="5">AK</shortName>
        <ecNumber evidence="5 7">2.7.4.3</ecNumber>
    </recommendedName>
    <alternativeName>
        <fullName evidence="5">ATP-AMP transphosphorylase</fullName>
    </alternativeName>
    <alternativeName>
        <fullName evidence="5">ATP:AMP phosphotransferase</fullName>
    </alternativeName>
    <alternativeName>
        <fullName evidence="5">Adenylate monophosphate kinase</fullName>
    </alternativeName>
</protein>
<keyword evidence="4 5" id="KW-0418">Kinase</keyword>
<dbReference type="HAMAP" id="MF_00235">
    <property type="entry name" value="Adenylate_kinase_Adk"/>
    <property type="match status" value="1"/>
</dbReference>
<dbReference type="PANTHER" id="PTHR23359">
    <property type="entry name" value="NUCLEOTIDE KINASE"/>
    <property type="match status" value="1"/>
</dbReference>
<evidence type="ECO:0000256" key="7">
    <source>
        <dbReference type="RuleBase" id="RU003331"/>
    </source>
</evidence>
<dbReference type="AlphaFoldDB" id="A0A1H4URJ3"/>
<dbReference type="Pfam" id="PF00406">
    <property type="entry name" value="ADK"/>
    <property type="match status" value="1"/>
</dbReference>
<dbReference type="SUPFAM" id="SSF52540">
    <property type="entry name" value="P-loop containing nucleoside triphosphate hydrolases"/>
    <property type="match status" value="1"/>
</dbReference>
<keyword evidence="3 5" id="KW-0547">Nucleotide-binding</keyword>
<dbReference type="EMBL" id="FNTI01000001">
    <property type="protein sequence ID" value="SEC71365.1"/>
    <property type="molecule type" value="Genomic_DNA"/>
</dbReference>
<feature type="binding site" evidence="5">
    <location>
        <position position="31"/>
    </location>
    <ligand>
        <name>AMP</name>
        <dbReference type="ChEBI" id="CHEBI:456215"/>
    </ligand>
</feature>
<keyword evidence="5 7" id="KW-0067">ATP-binding</keyword>
<dbReference type="Gene3D" id="3.40.50.300">
    <property type="entry name" value="P-loop containing nucleotide triphosphate hydrolases"/>
    <property type="match status" value="1"/>
</dbReference>
<reference evidence="8 9" key="1">
    <citation type="submission" date="2016-10" db="EMBL/GenBank/DDBJ databases">
        <authorList>
            <person name="de Groot N.N."/>
        </authorList>
    </citation>
    <scope>NUCLEOTIDE SEQUENCE [LARGE SCALE GENOMIC DNA]</scope>
    <source>
        <strain evidence="8 9">GAS522</strain>
    </source>
</reference>
<sequence length="198" mass="21649">MRIVLLGPPGAGKGTQATRIVDEVRVPHLSTGDMLRAAALADTEFGSEVRQTMASGQLVSDQVIVAAVMERISLPDARRGFVLDGFPRTMSQAVTFDDHLDRQGMTLDHVIELRADEEILLDRIMTRAQQARETGSAARADDNRDTLKVRLDAYNELTAPLIEYYRERSLLRSIDGLQAVDDVTADLLKVIGSGSSVA</sequence>
<dbReference type="UniPathway" id="UPA00588">
    <property type="reaction ID" value="UER00649"/>
</dbReference>
<comment type="catalytic activity">
    <reaction evidence="5 7">
        <text>AMP + ATP = 2 ADP</text>
        <dbReference type="Rhea" id="RHEA:12973"/>
        <dbReference type="ChEBI" id="CHEBI:30616"/>
        <dbReference type="ChEBI" id="CHEBI:456215"/>
        <dbReference type="ChEBI" id="CHEBI:456216"/>
        <dbReference type="EC" id="2.7.4.3"/>
    </reaction>
</comment>
<feature type="binding site" evidence="5">
    <location>
        <begin position="85"/>
        <end position="88"/>
    </location>
    <ligand>
        <name>AMP</name>
        <dbReference type="ChEBI" id="CHEBI:456215"/>
    </ligand>
</feature>
<evidence type="ECO:0000256" key="2">
    <source>
        <dbReference type="ARBA" id="ARBA00022727"/>
    </source>
</evidence>
<feature type="binding site" evidence="5">
    <location>
        <position position="92"/>
    </location>
    <ligand>
        <name>AMP</name>
        <dbReference type="ChEBI" id="CHEBI:456215"/>
    </ligand>
</feature>
<dbReference type="InterPro" id="IPR006259">
    <property type="entry name" value="Adenyl_kin_sub"/>
</dbReference>
<dbReference type="GO" id="GO:0004017">
    <property type="term" value="F:AMP kinase activity"/>
    <property type="evidence" value="ECO:0007669"/>
    <property type="project" value="UniProtKB-UniRule"/>
</dbReference>
<dbReference type="PROSITE" id="PS00113">
    <property type="entry name" value="ADENYLATE_KINASE"/>
    <property type="match status" value="1"/>
</dbReference>
<dbReference type="GO" id="GO:0005737">
    <property type="term" value="C:cytoplasm"/>
    <property type="evidence" value="ECO:0007669"/>
    <property type="project" value="UniProtKB-SubCell"/>
</dbReference>
<comment type="function">
    <text evidence="5">Catalyzes the reversible transfer of the terminal phosphate group between ATP and AMP. Plays an important role in cellular energy homeostasis and in adenine nucleotide metabolism.</text>
</comment>
<evidence type="ECO:0000256" key="3">
    <source>
        <dbReference type="ARBA" id="ARBA00022741"/>
    </source>
</evidence>
<feature type="binding site" evidence="5">
    <location>
        <position position="150"/>
    </location>
    <ligand>
        <name>AMP</name>
        <dbReference type="ChEBI" id="CHEBI:456215"/>
    </ligand>
</feature>
<feature type="binding site" evidence="5">
    <location>
        <begin position="57"/>
        <end position="59"/>
    </location>
    <ligand>
        <name>AMP</name>
        <dbReference type="ChEBI" id="CHEBI:456215"/>
    </ligand>
</feature>
<dbReference type="GO" id="GO:0005524">
    <property type="term" value="F:ATP binding"/>
    <property type="evidence" value="ECO:0007669"/>
    <property type="project" value="UniProtKB-UniRule"/>
</dbReference>
<evidence type="ECO:0000256" key="6">
    <source>
        <dbReference type="RuleBase" id="RU003330"/>
    </source>
</evidence>
<dbReference type="CDD" id="cd01428">
    <property type="entry name" value="ADK"/>
    <property type="match status" value="1"/>
</dbReference>
<proteinExistence type="inferred from homology"/>
<dbReference type="InterPro" id="IPR000850">
    <property type="entry name" value="Adenylat/UMP-CMP_kin"/>
</dbReference>
<dbReference type="OrthoDB" id="9805030at2"/>
<dbReference type="GO" id="GO:0044209">
    <property type="term" value="P:AMP salvage"/>
    <property type="evidence" value="ECO:0007669"/>
    <property type="project" value="UniProtKB-UniRule"/>
</dbReference>
<evidence type="ECO:0000256" key="5">
    <source>
        <dbReference type="HAMAP-Rule" id="MF_00235"/>
    </source>
</evidence>
<dbReference type="InterPro" id="IPR027417">
    <property type="entry name" value="P-loop_NTPase"/>
</dbReference>
<dbReference type="NCBIfam" id="NF011105">
    <property type="entry name" value="PRK14532.1"/>
    <property type="match status" value="1"/>
</dbReference>
<dbReference type="InterPro" id="IPR033690">
    <property type="entry name" value="Adenylat_kinase_CS"/>
</dbReference>
<feature type="binding site" evidence="5">
    <location>
        <position position="178"/>
    </location>
    <ligand>
        <name>ATP</name>
        <dbReference type="ChEBI" id="CHEBI:30616"/>
    </ligand>
</feature>
<dbReference type="RefSeq" id="WP_074818479.1">
    <property type="nucleotide sequence ID" value="NZ_FNTI01000001.1"/>
</dbReference>
<feature type="region of interest" description="NMP" evidence="5">
    <location>
        <begin position="30"/>
        <end position="59"/>
    </location>
</feature>
<evidence type="ECO:0000256" key="1">
    <source>
        <dbReference type="ARBA" id="ARBA00022679"/>
    </source>
</evidence>
<gene>
    <name evidence="5" type="primary">adk</name>
    <name evidence="8" type="ORF">SAMN05444171_2089</name>
</gene>
<feature type="binding site" evidence="5">
    <location>
        <position position="36"/>
    </location>
    <ligand>
        <name>AMP</name>
        <dbReference type="ChEBI" id="CHEBI:456215"/>
    </ligand>
</feature>
<comment type="caution">
    <text evidence="5">Lacks conserved residue(s) required for the propagation of feature annotation.</text>
</comment>
<keyword evidence="2 5" id="KW-0545">Nucleotide biosynthesis</keyword>
<dbReference type="NCBIfam" id="NF001381">
    <property type="entry name" value="PRK00279.1-3"/>
    <property type="match status" value="1"/>
</dbReference>
<evidence type="ECO:0000256" key="4">
    <source>
        <dbReference type="ARBA" id="ARBA00022777"/>
    </source>
</evidence>
<feature type="binding site" evidence="5">
    <location>
        <position position="139"/>
    </location>
    <ligand>
        <name>AMP</name>
        <dbReference type="ChEBI" id="CHEBI:456215"/>
    </ligand>
</feature>
<comment type="domain">
    <text evidence="5">Consists of three domains, a large central CORE domain and two small peripheral domains, NMPbind and LID, which undergo movements during catalysis. The LID domain closes over the site of phosphoryl transfer upon ATP binding. Assembling and dissambling the active center during each catalytic cycle provides an effective means to prevent ATP hydrolysis.</text>
</comment>
<comment type="pathway">
    <text evidence="5">Purine metabolism; AMP biosynthesis via salvage pathway; AMP from ADP: step 1/1.</text>
</comment>
<comment type="similarity">
    <text evidence="5 6">Belongs to the adenylate kinase family.</text>
</comment>
<dbReference type="Proteomes" id="UP000183208">
    <property type="component" value="Unassembled WGS sequence"/>
</dbReference>
<keyword evidence="1 5" id="KW-0808">Transferase</keyword>
<keyword evidence="5" id="KW-0963">Cytoplasm</keyword>
<organism evidence="8 9">
    <name type="scientific">Bradyrhizobium lablabi</name>
    <dbReference type="NCBI Taxonomy" id="722472"/>
    <lineage>
        <taxon>Bacteria</taxon>
        <taxon>Pseudomonadati</taxon>
        <taxon>Pseudomonadota</taxon>
        <taxon>Alphaproteobacteria</taxon>
        <taxon>Hyphomicrobiales</taxon>
        <taxon>Nitrobacteraceae</taxon>
        <taxon>Bradyrhizobium</taxon>
    </lineage>
</organism>
<evidence type="ECO:0000313" key="8">
    <source>
        <dbReference type="EMBL" id="SEC71365.1"/>
    </source>
</evidence>
<dbReference type="NCBIfam" id="TIGR01351">
    <property type="entry name" value="adk"/>
    <property type="match status" value="1"/>
</dbReference>
<feature type="binding site" evidence="5">
    <location>
        <begin position="10"/>
        <end position="15"/>
    </location>
    <ligand>
        <name>ATP</name>
        <dbReference type="ChEBI" id="CHEBI:30616"/>
    </ligand>
</feature>
<dbReference type="EC" id="2.7.4.3" evidence="5 7"/>